<keyword evidence="12" id="KW-1185">Reference proteome</keyword>
<proteinExistence type="inferred from homology"/>
<keyword evidence="9" id="KW-0472">Membrane</keyword>
<evidence type="ECO:0000256" key="5">
    <source>
        <dbReference type="ARBA" id="ARBA00023040"/>
    </source>
</evidence>
<name>A0AAV2GZ34_LYMST</name>
<keyword evidence="5" id="KW-0297">G-protein coupled receptor</keyword>
<keyword evidence="9" id="KW-0812">Transmembrane</keyword>
<evidence type="ECO:0000256" key="4">
    <source>
        <dbReference type="ARBA" id="ARBA00022729"/>
    </source>
</evidence>
<dbReference type="GO" id="GO:0005886">
    <property type="term" value="C:plasma membrane"/>
    <property type="evidence" value="ECO:0007669"/>
    <property type="project" value="UniProtKB-SubCell"/>
</dbReference>
<evidence type="ECO:0000256" key="8">
    <source>
        <dbReference type="ARBA" id="ARBA00023224"/>
    </source>
</evidence>
<dbReference type="Pfam" id="PF22572">
    <property type="entry name" value="GPR158_179_EC"/>
    <property type="match status" value="1"/>
</dbReference>
<keyword evidence="3" id="KW-1003">Cell membrane</keyword>
<keyword evidence="6" id="KW-0675">Receptor</keyword>
<keyword evidence="4" id="KW-0732">Signal</keyword>
<evidence type="ECO:0000259" key="10">
    <source>
        <dbReference type="Pfam" id="PF22572"/>
    </source>
</evidence>
<evidence type="ECO:0000256" key="1">
    <source>
        <dbReference type="ARBA" id="ARBA00004651"/>
    </source>
</evidence>
<evidence type="ECO:0000256" key="3">
    <source>
        <dbReference type="ARBA" id="ARBA00022475"/>
    </source>
</evidence>
<sequence length="155" mass="17552">RGTSGIDIDLQKVDIDQCPGTNSAEENVFANSSRCRPQTTQCEHIPGLGFRRGSYKCVCKDGFYFPDLGAKEKFYRGTDVEAEYEKKRKGLLNRYDHDFQCLRCAPGCDVCTDSSPCILALNWILRSILLAISGLIMSFLLVLVWFTVHYRNIKV</sequence>
<comment type="similarity">
    <text evidence="2">Belongs to the G-protein coupled receptor 3 family.</text>
</comment>
<evidence type="ECO:0000256" key="6">
    <source>
        <dbReference type="ARBA" id="ARBA00023170"/>
    </source>
</evidence>
<gene>
    <name evidence="11" type="ORF">GSLYS_00000854001</name>
</gene>
<protein>
    <recommendedName>
        <fullName evidence="10">GPR158/179 extracellular domain-containing protein</fullName>
    </recommendedName>
</protein>
<feature type="non-terminal residue" evidence="11">
    <location>
        <position position="1"/>
    </location>
</feature>
<accession>A0AAV2GZ34</accession>
<dbReference type="InterPro" id="IPR043458">
    <property type="entry name" value="GPR158/179"/>
</dbReference>
<organism evidence="11 12">
    <name type="scientific">Lymnaea stagnalis</name>
    <name type="common">Great pond snail</name>
    <name type="synonym">Helix stagnalis</name>
    <dbReference type="NCBI Taxonomy" id="6523"/>
    <lineage>
        <taxon>Eukaryota</taxon>
        <taxon>Metazoa</taxon>
        <taxon>Spiralia</taxon>
        <taxon>Lophotrochozoa</taxon>
        <taxon>Mollusca</taxon>
        <taxon>Gastropoda</taxon>
        <taxon>Heterobranchia</taxon>
        <taxon>Euthyneura</taxon>
        <taxon>Panpulmonata</taxon>
        <taxon>Hygrophila</taxon>
        <taxon>Lymnaeoidea</taxon>
        <taxon>Lymnaeidae</taxon>
        <taxon>Lymnaea</taxon>
    </lineage>
</organism>
<keyword evidence="8" id="KW-0807">Transducer</keyword>
<evidence type="ECO:0000256" key="9">
    <source>
        <dbReference type="SAM" id="Phobius"/>
    </source>
</evidence>
<dbReference type="PANTHER" id="PTHR32546:SF29">
    <property type="entry name" value="G-PROTEIN COUPLED RECEPTORS FAMILY 3 PROFILE DOMAIN-CONTAINING PROTEIN"/>
    <property type="match status" value="1"/>
</dbReference>
<evidence type="ECO:0000313" key="12">
    <source>
        <dbReference type="Proteomes" id="UP001497497"/>
    </source>
</evidence>
<feature type="non-terminal residue" evidence="11">
    <location>
        <position position="155"/>
    </location>
</feature>
<dbReference type="InterPro" id="IPR054714">
    <property type="entry name" value="GPR158_179_extracellular"/>
</dbReference>
<evidence type="ECO:0000256" key="2">
    <source>
        <dbReference type="ARBA" id="ARBA00007242"/>
    </source>
</evidence>
<dbReference type="GO" id="GO:0004930">
    <property type="term" value="F:G protein-coupled receptor activity"/>
    <property type="evidence" value="ECO:0007669"/>
    <property type="project" value="UniProtKB-KW"/>
</dbReference>
<dbReference type="AlphaFoldDB" id="A0AAV2GZ34"/>
<keyword evidence="7" id="KW-0325">Glycoprotein</keyword>
<comment type="subcellular location">
    <subcellularLocation>
        <location evidence="1">Cell membrane</location>
        <topology evidence="1">Multi-pass membrane protein</topology>
    </subcellularLocation>
</comment>
<feature type="transmembrane region" description="Helical" evidence="9">
    <location>
        <begin position="123"/>
        <end position="148"/>
    </location>
</feature>
<feature type="domain" description="GPR158/179 extracellular" evidence="10">
    <location>
        <begin position="1"/>
        <end position="64"/>
    </location>
</feature>
<evidence type="ECO:0000256" key="7">
    <source>
        <dbReference type="ARBA" id="ARBA00023180"/>
    </source>
</evidence>
<dbReference type="EMBL" id="CAXITT010000007">
    <property type="protein sequence ID" value="CAL1526677.1"/>
    <property type="molecule type" value="Genomic_DNA"/>
</dbReference>
<evidence type="ECO:0000313" key="11">
    <source>
        <dbReference type="EMBL" id="CAL1526677.1"/>
    </source>
</evidence>
<comment type="caution">
    <text evidence="11">The sequence shown here is derived from an EMBL/GenBank/DDBJ whole genome shotgun (WGS) entry which is preliminary data.</text>
</comment>
<dbReference type="Proteomes" id="UP001497497">
    <property type="component" value="Unassembled WGS sequence"/>
</dbReference>
<keyword evidence="9" id="KW-1133">Transmembrane helix</keyword>
<dbReference type="PANTHER" id="PTHR32546">
    <property type="entry name" value="G-PROTEIN COUPLED RECEPTOR 158-RELATED"/>
    <property type="match status" value="1"/>
</dbReference>
<reference evidence="11 12" key="1">
    <citation type="submission" date="2024-04" db="EMBL/GenBank/DDBJ databases">
        <authorList>
            <consortium name="Genoscope - CEA"/>
            <person name="William W."/>
        </authorList>
    </citation>
    <scope>NUCLEOTIDE SEQUENCE [LARGE SCALE GENOMIC DNA]</scope>
</reference>